<dbReference type="AlphaFoldDB" id="A0A1W6L4H2"/>
<dbReference type="KEGG" id="rgu:A4W93_03585"/>
<dbReference type="Pfam" id="PF11453">
    <property type="entry name" value="DUF2950"/>
    <property type="match status" value="1"/>
</dbReference>
<name>A0A1W6L4H2_9BURK</name>
<dbReference type="InterPro" id="IPR021556">
    <property type="entry name" value="DUF2950"/>
</dbReference>
<evidence type="ECO:0000313" key="1">
    <source>
        <dbReference type="EMBL" id="ARN19070.1"/>
    </source>
</evidence>
<dbReference type="CDD" id="cd00084">
    <property type="entry name" value="HMG-box_SF"/>
    <property type="match status" value="1"/>
</dbReference>
<keyword evidence="2" id="KW-1185">Reference proteome</keyword>
<reference evidence="1 2" key="1">
    <citation type="submission" date="2016-04" db="EMBL/GenBank/DDBJ databases">
        <title>Complete genome sequence of natural rubber-degrading, novel Gram-negative bacterium, Rhizobacter gummiphilus strain NS21.</title>
        <authorList>
            <person name="Tabata M."/>
            <person name="Kasai D."/>
            <person name="Fukuda M."/>
        </authorList>
    </citation>
    <scope>NUCLEOTIDE SEQUENCE [LARGE SCALE GENOMIC DNA]</scope>
    <source>
        <strain evidence="1 2">NS21</strain>
    </source>
</reference>
<evidence type="ECO:0008006" key="3">
    <source>
        <dbReference type="Google" id="ProtNLM"/>
    </source>
</evidence>
<sequence>MAVVVVRGRVVTVAAERGPVAADAAIEQGDDMNLTNILLAVAALLAAAPAFAQNAFATPEAAADALVDAVARHDTAALSKVLGKEWQRLLPPDGVDPEERQAFLDKAKEHRAVAVDGTQGHLAVGNDAWTFPVPLTRTSDNRWRFDLAAGRDAILERRIGANERAVIQAAQAYVDAQREYATADRNGDGVLEYARRFLSSTSQRDGLIWSPALGDQSPLGEHYVPRRTNAGYHGYRFRILEAQGPAAPGGARSYLIGKRLQSGFAAVAWPVTYGRTGVMTFIVNQDGVVYERDLGPDTLNKVKAIKRFDPAEPWKKVTP</sequence>
<proteinExistence type="predicted"/>
<gene>
    <name evidence="1" type="ORF">A4W93_03585</name>
</gene>
<organism evidence="1 2">
    <name type="scientific">Piscinibacter gummiphilus</name>
    <dbReference type="NCBI Taxonomy" id="946333"/>
    <lineage>
        <taxon>Bacteria</taxon>
        <taxon>Pseudomonadati</taxon>
        <taxon>Pseudomonadota</taxon>
        <taxon>Betaproteobacteria</taxon>
        <taxon>Burkholderiales</taxon>
        <taxon>Sphaerotilaceae</taxon>
        <taxon>Piscinibacter</taxon>
    </lineage>
</organism>
<protein>
    <recommendedName>
        <fullName evidence="3">DUF2950 domain-containing protein</fullName>
    </recommendedName>
</protein>
<evidence type="ECO:0000313" key="2">
    <source>
        <dbReference type="Proteomes" id="UP000193427"/>
    </source>
</evidence>
<dbReference type="STRING" id="946333.A4W93_03585"/>
<dbReference type="Proteomes" id="UP000193427">
    <property type="component" value="Chromosome"/>
</dbReference>
<accession>A0A1W6L4H2</accession>
<dbReference type="EMBL" id="CP015118">
    <property type="protein sequence ID" value="ARN19070.1"/>
    <property type="molecule type" value="Genomic_DNA"/>
</dbReference>